<gene>
    <name evidence="1" type="ORF">WMSIL1_LOCUS4500</name>
</gene>
<dbReference type="Proteomes" id="UP000321570">
    <property type="component" value="Unassembled WGS sequence"/>
</dbReference>
<name>A0A564YCZ7_HYMDI</name>
<dbReference type="AlphaFoldDB" id="A0A564YCZ7"/>
<reference evidence="1 2" key="1">
    <citation type="submission" date="2019-07" db="EMBL/GenBank/DDBJ databases">
        <authorList>
            <person name="Jastrzebski P J."/>
            <person name="Paukszto L."/>
            <person name="Jastrzebski P J."/>
        </authorList>
    </citation>
    <scope>NUCLEOTIDE SEQUENCE [LARGE SCALE GENOMIC DNA]</scope>
    <source>
        <strain evidence="1 2">WMS-il1</strain>
    </source>
</reference>
<evidence type="ECO:0000313" key="2">
    <source>
        <dbReference type="Proteomes" id="UP000321570"/>
    </source>
</evidence>
<accession>A0A564YCZ7</accession>
<feature type="non-terminal residue" evidence="1">
    <location>
        <position position="1"/>
    </location>
</feature>
<evidence type="ECO:0008006" key="3">
    <source>
        <dbReference type="Google" id="ProtNLM"/>
    </source>
</evidence>
<evidence type="ECO:0000313" key="1">
    <source>
        <dbReference type="EMBL" id="VUZ44414.1"/>
    </source>
</evidence>
<organism evidence="1 2">
    <name type="scientific">Hymenolepis diminuta</name>
    <name type="common">Rat tapeworm</name>
    <dbReference type="NCBI Taxonomy" id="6216"/>
    <lineage>
        <taxon>Eukaryota</taxon>
        <taxon>Metazoa</taxon>
        <taxon>Spiralia</taxon>
        <taxon>Lophotrochozoa</taxon>
        <taxon>Platyhelminthes</taxon>
        <taxon>Cestoda</taxon>
        <taxon>Eucestoda</taxon>
        <taxon>Cyclophyllidea</taxon>
        <taxon>Hymenolepididae</taxon>
        <taxon>Hymenolepis</taxon>
    </lineage>
</organism>
<protein>
    <recommendedName>
        <fullName evidence="3">HTH_48 domain-containing protein</fullName>
    </recommendedName>
</protein>
<proteinExistence type="predicted"/>
<dbReference type="EMBL" id="CABIJS010000123">
    <property type="protein sequence ID" value="VUZ44414.1"/>
    <property type="molecule type" value="Genomic_DNA"/>
</dbReference>
<keyword evidence="2" id="KW-1185">Reference proteome</keyword>
<sequence>QKKLSSEQLYVTIDENPTCTTRELSKFFNVSRHMAICKEMKRFDKVSKTGKWIPHGKWELLEINEQQCVTCCVSLCSHKLQAPILGGILTDSDEKWILYNNIKCKRQWLCRGSCQFLNREVDCTRKNSFVCMVRFKGNCLL</sequence>